<dbReference type="InterPro" id="IPR001737">
    <property type="entry name" value="KsgA/Erm"/>
</dbReference>
<reference evidence="10 11" key="1">
    <citation type="submission" date="2014-03" db="EMBL/GenBank/DDBJ databases">
        <title>Bradyrhizobium valentinum sp. nov., isolated from effective nodules of Lupinus mariae-josephae, a lupine endemic of basic-lime soils in Eastern Spain.</title>
        <authorList>
            <person name="Duran D."/>
            <person name="Rey L."/>
            <person name="Navarro A."/>
            <person name="Busquets A."/>
            <person name="Imperial J."/>
            <person name="Ruiz-Argueso T."/>
        </authorList>
    </citation>
    <scope>NUCLEOTIDE SEQUENCE [LARGE SCALE GENOMIC DNA]</scope>
    <source>
        <strain evidence="10 11">PAC68</strain>
    </source>
</reference>
<dbReference type="PROSITE" id="PS01131">
    <property type="entry name" value="RRNA_A_DIMETH"/>
    <property type="match status" value="1"/>
</dbReference>
<sequence>MSAIDDLPPLREVIREHSLSARKSLGQNFLLDLNLTARIARAAGPLEGAVVIEVGPGPGGLTRALLALGAKRVIAVERDERALAPLDYIAKRYPGRLEIVHADAQAFDPRPMLGGERAKIVANLPYNIATALLVDWLSIEPWPPWYDMMVLMFQREVAERIVAKENDEAYGRLAVLANWRSETKILFDISPAAFVPQPKVTSSVVRLVPRAAPEPCDRRMLEQVAAAAFGQRRKMLRQSLKSLSVDPARLAAAAQIDPTRRAETIPVSGFVAMARELADIRNTK</sequence>
<comment type="subcellular location">
    <subcellularLocation>
        <location evidence="7">Cytoplasm</location>
    </subcellularLocation>
</comment>
<keyword evidence="1 7" id="KW-0963">Cytoplasm</keyword>
<dbReference type="Gene3D" id="1.10.8.100">
    <property type="entry name" value="Ribosomal RNA adenine dimethylase-like, domain 2"/>
    <property type="match status" value="1"/>
</dbReference>
<dbReference type="GO" id="GO:0003723">
    <property type="term" value="F:RNA binding"/>
    <property type="evidence" value="ECO:0007669"/>
    <property type="project" value="UniProtKB-UniRule"/>
</dbReference>
<dbReference type="PANTHER" id="PTHR11727:SF7">
    <property type="entry name" value="DIMETHYLADENOSINE TRANSFERASE-RELATED"/>
    <property type="match status" value="1"/>
</dbReference>
<organism evidence="10 11">
    <name type="scientific">Bradyrhizobium jicamae</name>
    <dbReference type="NCBI Taxonomy" id="280332"/>
    <lineage>
        <taxon>Bacteria</taxon>
        <taxon>Pseudomonadati</taxon>
        <taxon>Pseudomonadota</taxon>
        <taxon>Alphaproteobacteria</taxon>
        <taxon>Hyphomicrobiales</taxon>
        <taxon>Nitrobacteraceae</taxon>
        <taxon>Bradyrhizobium</taxon>
    </lineage>
</organism>
<evidence type="ECO:0000256" key="8">
    <source>
        <dbReference type="PROSITE-ProRule" id="PRU01026"/>
    </source>
</evidence>
<dbReference type="CDD" id="cd02440">
    <property type="entry name" value="AdoMet_MTases"/>
    <property type="match status" value="1"/>
</dbReference>
<keyword evidence="2 7" id="KW-0698">rRNA processing</keyword>
<keyword evidence="11" id="KW-1185">Reference proteome</keyword>
<comment type="similarity">
    <text evidence="7">Belongs to the class I-like SAM-binding methyltransferase superfamily. rRNA adenine N(6)-methyltransferase family. RsmA subfamily.</text>
</comment>
<name>A0A0R3KJ16_9BRAD</name>
<protein>
    <recommendedName>
        <fullName evidence="7">Ribosomal RNA small subunit methyltransferase A</fullName>
        <ecNumber evidence="7">2.1.1.182</ecNumber>
    </recommendedName>
    <alternativeName>
        <fullName evidence="7">16S rRNA (adenine(1518)-N(6)/adenine(1519)-N(6))-dimethyltransferase</fullName>
    </alternativeName>
    <alternativeName>
        <fullName evidence="7">16S rRNA dimethyladenosine transferase</fullName>
    </alternativeName>
    <alternativeName>
        <fullName evidence="7">16S rRNA dimethylase</fullName>
    </alternativeName>
    <alternativeName>
        <fullName evidence="7">S-adenosylmethionine-6-N', N'-adenosyl(rRNA) dimethyltransferase</fullName>
    </alternativeName>
</protein>
<dbReference type="EMBL" id="LLXZ01000205">
    <property type="protein sequence ID" value="KRQ95728.1"/>
    <property type="molecule type" value="Genomic_DNA"/>
</dbReference>
<feature type="binding site" evidence="7 8">
    <location>
        <position position="123"/>
    </location>
    <ligand>
        <name>S-adenosyl-L-methionine</name>
        <dbReference type="ChEBI" id="CHEBI:59789"/>
    </ligand>
</feature>
<evidence type="ECO:0000256" key="6">
    <source>
        <dbReference type="ARBA" id="ARBA00022884"/>
    </source>
</evidence>
<keyword evidence="6 7" id="KW-0694">RNA-binding</keyword>
<dbReference type="PROSITE" id="PS51689">
    <property type="entry name" value="SAM_RNA_A_N6_MT"/>
    <property type="match status" value="1"/>
</dbReference>
<dbReference type="Pfam" id="PF00398">
    <property type="entry name" value="RrnaAD"/>
    <property type="match status" value="1"/>
</dbReference>
<dbReference type="EC" id="2.1.1.182" evidence="7"/>
<evidence type="ECO:0000256" key="3">
    <source>
        <dbReference type="ARBA" id="ARBA00022603"/>
    </source>
</evidence>
<evidence type="ECO:0000256" key="1">
    <source>
        <dbReference type="ARBA" id="ARBA00022490"/>
    </source>
</evidence>
<feature type="binding site" evidence="7 8">
    <location>
        <position position="55"/>
    </location>
    <ligand>
        <name>S-adenosyl-L-methionine</name>
        <dbReference type="ChEBI" id="CHEBI:59789"/>
    </ligand>
</feature>
<proteinExistence type="inferred from homology"/>
<feature type="binding site" evidence="7 8">
    <location>
        <position position="103"/>
    </location>
    <ligand>
        <name>S-adenosyl-L-methionine</name>
        <dbReference type="ChEBI" id="CHEBI:59789"/>
    </ligand>
</feature>
<evidence type="ECO:0000256" key="2">
    <source>
        <dbReference type="ARBA" id="ARBA00022552"/>
    </source>
</evidence>
<feature type="domain" description="Ribosomal RNA adenine methylase transferase N-terminal" evidence="9">
    <location>
        <begin position="35"/>
        <end position="211"/>
    </location>
</feature>
<evidence type="ECO:0000256" key="5">
    <source>
        <dbReference type="ARBA" id="ARBA00022691"/>
    </source>
</evidence>
<feature type="binding site" evidence="7 8">
    <location>
        <position position="30"/>
    </location>
    <ligand>
        <name>S-adenosyl-L-methionine</name>
        <dbReference type="ChEBI" id="CHEBI:59789"/>
    </ligand>
</feature>
<keyword evidence="5 7" id="KW-0949">S-adenosyl-L-methionine</keyword>
<keyword evidence="3 7" id="KW-0489">Methyltransferase</keyword>
<dbReference type="HAMAP" id="MF_00607">
    <property type="entry name" value="16SrRNA_methyltr_A"/>
    <property type="match status" value="1"/>
</dbReference>
<dbReference type="InterPro" id="IPR023165">
    <property type="entry name" value="rRNA_Ade_diMease-like_C"/>
</dbReference>
<dbReference type="InterPro" id="IPR020596">
    <property type="entry name" value="rRNA_Ade_Mease_Trfase_CS"/>
</dbReference>
<dbReference type="InterPro" id="IPR029063">
    <property type="entry name" value="SAM-dependent_MTases_sf"/>
</dbReference>
<dbReference type="GO" id="GO:0052908">
    <property type="term" value="F:16S rRNA (adenine(1518)-N(6)/adenine(1519)-N(6))-dimethyltransferase activity"/>
    <property type="evidence" value="ECO:0007669"/>
    <property type="project" value="UniProtKB-EC"/>
</dbReference>
<keyword evidence="4 7" id="KW-0808">Transferase</keyword>
<comment type="catalytic activity">
    <reaction evidence="7">
        <text>adenosine(1518)/adenosine(1519) in 16S rRNA + 4 S-adenosyl-L-methionine = N(6)-dimethyladenosine(1518)/N(6)-dimethyladenosine(1519) in 16S rRNA + 4 S-adenosyl-L-homocysteine + 4 H(+)</text>
        <dbReference type="Rhea" id="RHEA:19609"/>
        <dbReference type="Rhea" id="RHEA-COMP:10232"/>
        <dbReference type="Rhea" id="RHEA-COMP:10233"/>
        <dbReference type="ChEBI" id="CHEBI:15378"/>
        <dbReference type="ChEBI" id="CHEBI:57856"/>
        <dbReference type="ChEBI" id="CHEBI:59789"/>
        <dbReference type="ChEBI" id="CHEBI:74411"/>
        <dbReference type="ChEBI" id="CHEBI:74493"/>
        <dbReference type="EC" id="2.1.1.182"/>
    </reaction>
</comment>
<dbReference type="STRING" id="280332.CQ12_03890"/>
<feature type="binding site" evidence="7 8">
    <location>
        <position position="28"/>
    </location>
    <ligand>
        <name>S-adenosyl-L-methionine</name>
        <dbReference type="ChEBI" id="CHEBI:59789"/>
    </ligand>
</feature>
<comment type="function">
    <text evidence="7">Specifically dimethylates two adjacent adenosines (A1518 and A1519) in the loop of a conserved hairpin near the 3'-end of 16S rRNA in the 30S particle. May play a critical role in biogenesis of 30S subunits.</text>
</comment>
<dbReference type="InterPro" id="IPR011530">
    <property type="entry name" value="rRNA_adenine_dimethylase"/>
</dbReference>
<dbReference type="AlphaFoldDB" id="A0A0R3KJ16"/>
<gene>
    <name evidence="7" type="primary">rsmA</name>
    <name evidence="7" type="synonym">ksgA</name>
    <name evidence="10" type="ORF">CQ12_03890</name>
</gene>
<dbReference type="RefSeq" id="WP_057840013.1">
    <property type="nucleotide sequence ID" value="NZ_LLXZ01000205.1"/>
</dbReference>
<dbReference type="PANTHER" id="PTHR11727">
    <property type="entry name" value="DIMETHYLADENOSINE TRANSFERASE"/>
    <property type="match status" value="1"/>
</dbReference>
<dbReference type="NCBIfam" id="TIGR00755">
    <property type="entry name" value="ksgA"/>
    <property type="match status" value="1"/>
</dbReference>
<dbReference type="GO" id="GO:0005829">
    <property type="term" value="C:cytosol"/>
    <property type="evidence" value="ECO:0007669"/>
    <property type="project" value="TreeGrafter"/>
</dbReference>
<dbReference type="SUPFAM" id="SSF53335">
    <property type="entry name" value="S-adenosyl-L-methionine-dependent methyltransferases"/>
    <property type="match status" value="1"/>
</dbReference>
<feature type="binding site" evidence="7 8">
    <location>
        <position position="77"/>
    </location>
    <ligand>
        <name>S-adenosyl-L-methionine</name>
        <dbReference type="ChEBI" id="CHEBI:59789"/>
    </ligand>
</feature>
<comment type="caution">
    <text evidence="10">The sequence shown here is derived from an EMBL/GenBank/DDBJ whole genome shotgun (WGS) entry which is preliminary data.</text>
</comment>
<dbReference type="FunFam" id="1.10.8.100:FF:000001">
    <property type="entry name" value="Ribosomal RNA small subunit methyltransferase A"/>
    <property type="match status" value="1"/>
</dbReference>
<dbReference type="InterPro" id="IPR020598">
    <property type="entry name" value="rRNA_Ade_methylase_Trfase_N"/>
</dbReference>
<dbReference type="SMART" id="SM00650">
    <property type="entry name" value="rADc"/>
    <property type="match status" value="1"/>
</dbReference>
<dbReference type="Proteomes" id="UP000050863">
    <property type="component" value="Unassembled WGS sequence"/>
</dbReference>
<evidence type="ECO:0000256" key="7">
    <source>
        <dbReference type="HAMAP-Rule" id="MF_00607"/>
    </source>
</evidence>
<accession>A0A0R3KJ16</accession>
<evidence type="ECO:0000313" key="10">
    <source>
        <dbReference type="EMBL" id="KRQ95728.1"/>
    </source>
</evidence>
<dbReference type="Gene3D" id="3.40.50.150">
    <property type="entry name" value="Vaccinia Virus protein VP39"/>
    <property type="match status" value="1"/>
</dbReference>
<evidence type="ECO:0000259" key="9">
    <source>
        <dbReference type="SMART" id="SM00650"/>
    </source>
</evidence>
<evidence type="ECO:0000256" key="4">
    <source>
        <dbReference type="ARBA" id="ARBA00022679"/>
    </source>
</evidence>
<evidence type="ECO:0000313" key="11">
    <source>
        <dbReference type="Proteomes" id="UP000050863"/>
    </source>
</evidence>
<dbReference type="OrthoDB" id="9814755at2"/>